<comment type="similarity">
    <text evidence="1 4">Belongs to the pseudouridine synthase RsuA family.</text>
</comment>
<dbReference type="RefSeq" id="WP_265424183.1">
    <property type="nucleotide sequence ID" value="NZ_JAPFPW010000004.1"/>
</dbReference>
<dbReference type="PROSITE" id="PS50889">
    <property type="entry name" value="S4"/>
    <property type="match status" value="1"/>
</dbReference>
<dbReference type="SMART" id="SM00363">
    <property type="entry name" value="S4"/>
    <property type="match status" value="1"/>
</dbReference>
<dbReference type="InterPro" id="IPR006145">
    <property type="entry name" value="PsdUridine_synth_RsuA/RluA"/>
</dbReference>
<sequence length="250" mass="27888">MQTTAPEKDPPAQGGTRLQKFLADAGVCSRREAERRIHAGRVEVNGRVVREMGTRVDPGDSVRMDGRAVGGGERMTYIILNKPAGVVSSCKHPGEKVVTDLVKLPQRIFPVGRLDKDSTGLVLLTNDGPLHHCLSHPSFDHEKEYVVHTTPVLSDRALALMAKGIIIEGKKTRPARVFREKQNGFRIILKEGRNRQIRKMVAACDAKVLQLHRIRLAFLELQHLMPGEWRHLTSSEVKQLLSLQLPVRAS</sequence>
<organism evidence="6 7">
    <name type="scientific">Desulfobotulus pelophilus</name>
    <dbReference type="NCBI Taxonomy" id="2823377"/>
    <lineage>
        <taxon>Bacteria</taxon>
        <taxon>Pseudomonadati</taxon>
        <taxon>Thermodesulfobacteriota</taxon>
        <taxon>Desulfobacteria</taxon>
        <taxon>Desulfobacterales</taxon>
        <taxon>Desulfobacteraceae</taxon>
        <taxon>Desulfobotulus</taxon>
    </lineage>
</organism>
<gene>
    <name evidence="6" type="ORF">OOT00_04845</name>
</gene>
<proteinExistence type="inferred from homology"/>
<keyword evidence="7" id="KW-1185">Reference proteome</keyword>
<dbReference type="Gene3D" id="3.10.290.10">
    <property type="entry name" value="RNA-binding S4 domain"/>
    <property type="match status" value="1"/>
</dbReference>
<dbReference type="EC" id="5.4.99.-" evidence="4"/>
<keyword evidence="2 4" id="KW-0413">Isomerase</keyword>
<keyword evidence="3" id="KW-0694">RNA-binding</keyword>
<dbReference type="Proteomes" id="UP001209681">
    <property type="component" value="Unassembled WGS sequence"/>
</dbReference>
<dbReference type="PANTHER" id="PTHR47683:SF2">
    <property type="entry name" value="RNA-BINDING S4 DOMAIN-CONTAINING PROTEIN"/>
    <property type="match status" value="1"/>
</dbReference>
<accession>A0ABT3N777</accession>
<reference evidence="6 7" key="1">
    <citation type="submission" date="2022-11" db="EMBL/GenBank/DDBJ databases">
        <title>Desulfobotulus tamanensis H1 sp. nov. - anaerobic, alkaliphilic, sulphate reducing bacterium isolated from terrestrial mud volcano.</title>
        <authorList>
            <person name="Frolova A."/>
            <person name="Merkel A.Y."/>
            <person name="Slobodkin A.I."/>
        </authorList>
    </citation>
    <scope>NUCLEOTIDE SEQUENCE [LARGE SCALE GENOMIC DNA]</scope>
    <source>
        <strain evidence="6 7">H1</strain>
    </source>
</reference>
<protein>
    <recommendedName>
        <fullName evidence="4">Pseudouridine synthase</fullName>
        <ecNumber evidence="4">5.4.99.-</ecNumber>
    </recommendedName>
</protein>
<evidence type="ECO:0000256" key="2">
    <source>
        <dbReference type="ARBA" id="ARBA00023235"/>
    </source>
</evidence>
<dbReference type="InterPro" id="IPR020103">
    <property type="entry name" value="PsdUridine_synth_cat_dom_sf"/>
</dbReference>
<evidence type="ECO:0000256" key="4">
    <source>
        <dbReference type="RuleBase" id="RU003887"/>
    </source>
</evidence>
<dbReference type="SUPFAM" id="SSF55174">
    <property type="entry name" value="Alpha-L RNA-binding motif"/>
    <property type="match status" value="1"/>
</dbReference>
<dbReference type="NCBIfam" id="TIGR00093">
    <property type="entry name" value="pseudouridine synthase"/>
    <property type="match status" value="1"/>
</dbReference>
<comment type="caution">
    <text evidence="6">The sequence shown here is derived from an EMBL/GenBank/DDBJ whole genome shotgun (WGS) entry which is preliminary data.</text>
</comment>
<evidence type="ECO:0000256" key="3">
    <source>
        <dbReference type="PROSITE-ProRule" id="PRU00182"/>
    </source>
</evidence>
<dbReference type="SUPFAM" id="SSF55120">
    <property type="entry name" value="Pseudouridine synthase"/>
    <property type="match status" value="1"/>
</dbReference>
<dbReference type="Gene3D" id="3.30.70.580">
    <property type="entry name" value="Pseudouridine synthase I, catalytic domain, N-terminal subdomain"/>
    <property type="match status" value="1"/>
</dbReference>
<dbReference type="Pfam" id="PF00849">
    <property type="entry name" value="PseudoU_synth_2"/>
    <property type="match status" value="1"/>
</dbReference>
<dbReference type="PROSITE" id="PS01149">
    <property type="entry name" value="PSI_RSU"/>
    <property type="match status" value="1"/>
</dbReference>
<dbReference type="EMBL" id="JAPFPW010000004">
    <property type="protein sequence ID" value="MCW7753312.1"/>
    <property type="molecule type" value="Genomic_DNA"/>
</dbReference>
<dbReference type="PANTHER" id="PTHR47683">
    <property type="entry name" value="PSEUDOURIDINE SYNTHASE FAMILY PROTEIN-RELATED"/>
    <property type="match status" value="1"/>
</dbReference>
<evidence type="ECO:0000256" key="1">
    <source>
        <dbReference type="ARBA" id="ARBA00008348"/>
    </source>
</evidence>
<dbReference type="InterPro" id="IPR042092">
    <property type="entry name" value="PsdUridine_s_RsuA/RluB/E/F_cat"/>
</dbReference>
<evidence type="ECO:0000313" key="6">
    <source>
        <dbReference type="EMBL" id="MCW7753312.1"/>
    </source>
</evidence>
<name>A0ABT3N777_9BACT</name>
<dbReference type="InterPro" id="IPR018496">
    <property type="entry name" value="PsdUridine_synth_RsuA/RluB_CS"/>
</dbReference>
<dbReference type="Pfam" id="PF01479">
    <property type="entry name" value="S4"/>
    <property type="match status" value="1"/>
</dbReference>
<feature type="domain" description="RNA-binding S4" evidence="5">
    <location>
        <begin position="16"/>
        <end position="73"/>
    </location>
</feature>
<dbReference type="InterPro" id="IPR020094">
    <property type="entry name" value="TruA/RsuA/RluB/E/F_N"/>
</dbReference>
<dbReference type="InterPro" id="IPR002942">
    <property type="entry name" value="S4_RNA-bd"/>
</dbReference>
<evidence type="ECO:0000313" key="7">
    <source>
        <dbReference type="Proteomes" id="UP001209681"/>
    </source>
</evidence>
<dbReference type="InterPro" id="IPR050343">
    <property type="entry name" value="RsuA_PseudoU_synthase"/>
</dbReference>
<dbReference type="InterPro" id="IPR000748">
    <property type="entry name" value="PsdUridine_synth_RsuA/RluB/E/F"/>
</dbReference>
<dbReference type="InterPro" id="IPR036986">
    <property type="entry name" value="S4_RNA-bd_sf"/>
</dbReference>
<dbReference type="CDD" id="cd00165">
    <property type="entry name" value="S4"/>
    <property type="match status" value="1"/>
</dbReference>
<evidence type="ECO:0000259" key="5">
    <source>
        <dbReference type="SMART" id="SM00363"/>
    </source>
</evidence>
<dbReference type="Gene3D" id="3.30.70.1560">
    <property type="entry name" value="Alpha-L RNA-binding motif"/>
    <property type="match status" value="1"/>
</dbReference>